<dbReference type="PANTHER" id="PTHR11060">
    <property type="entry name" value="PROTEIN MEMO1"/>
    <property type="match status" value="1"/>
</dbReference>
<dbReference type="PANTHER" id="PTHR11060:SF0">
    <property type="entry name" value="PROTEIN MEMO1"/>
    <property type="match status" value="1"/>
</dbReference>
<accession>A0A2R6BXX4</accession>
<evidence type="ECO:0000313" key="3">
    <source>
        <dbReference type="EMBL" id="PSO03488.1"/>
    </source>
</evidence>
<dbReference type="Gene3D" id="3.40.830.10">
    <property type="entry name" value="LigB-like"/>
    <property type="match status" value="1"/>
</dbReference>
<protein>
    <recommendedName>
        <fullName evidence="2">MEMO1 family protein B9Q05_01230</fullName>
    </recommendedName>
</protein>
<dbReference type="HAMAP" id="MF_00055">
    <property type="entry name" value="MEMO1"/>
    <property type="match status" value="1"/>
</dbReference>
<sequence length="280" mass="30419">MSSSKSYIRKFAVAGGFYPRDPGLLQKELERSFSLGYGEHTDSSEQLPVVGAIVPHAGYTYSGSVASYSYGFLKSRIKPRSVIIVGPNHTGYGTPVSVWPKGVWETPLGALQVDEKISEKLLEIFPDFDQSSHLFEHSIEVQLPFIQFIYGLDVKIVPICVLDQSLQTSIVLGDAIAKAVSDRPIVLLASSDFSHYVSQTIAEQNDRALIQAILDMDEEKVLSVADNLDVNACGLGPIVTVIHALKILGVGKAQLLKYATSGDVTGNYESVVGYASVVFY</sequence>
<organism evidence="3 4">
    <name type="scientific">Candidatus Marsarchaeota G2 archaeon ECH_B_1</name>
    <dbReference type="NCBI Taxonomy" id="1978159"/>
    <lineage>
        <taxon>Archaea</taxon>
        <taxon>Candidatus Marsarchaeota</taxon>
        <taxon>Candidatus Marsarchaeota group 2</taxon>
    </lineage>
</organism>
<evidence type="ECO:0000256" key="1">
    <source>
        <dbReference type="ARBA" id="ARBA00006315"/>
    </source>
</evidence>
<dbReference type="Proteomes" id="UP000241120">
    <property type="component" value="Unassembled WGS sequence"/>
</dbReference>
<dbReference type="Pfam" id="PF01875">
    <property type="entry name" value="Memo"/>
    <property type="match status" value="1"/>
</dbReference>
<dbReference type="NCBIfam" id="TIGR04336">
    <property type="entry name" value="AmmeMemoSam_B"/>
    <property type="match status" value="1"/>
</dbReference>
<dbReference type="EMBL" id="NEXG01000001">
    <property type="protein sequence ID" value="PSO03488.1"/>
    <property type="molecule type" value="Genomic_DNA"/>
</dbReference>
<comment type="similarity">
    <text evidence="1 2">Belongs to the MEMO1 family.</text>
</comment>
<evidence type="ECO:0000313" key="4">
    <source>
        <dbReference type="Proteomes" id="UP000241120"/>
    </source>
</evidence>
<dbReference type="InterPro" id="IPR002737">
    <property type="entry name" value="MEMO1_fam"/>
</dbReference>
<comment type="caution">
    <text evidence="3">The sequence shown here is derived from an EMBL/GenBank/DDBJ whole genome shotgun (WGS) entry which is preliminary data.</text>
</comment>
<evidence type="ECO:0000256" key="2">
    <source>
        <dbReference type="HAMAP-Rule" id="MF_00055"/>
    </source>
</evidence>
<dbReference type="SUPFAM" id="SSF53213">
    <property type="entry name" value="LigB-like"/>
    <property type="match status" value="1"/>
</dbReference>
<proteinExistence type="inferred from homology"/>
<gene>
    <name evidence="3" type="ORF">B9Q05_01230</name>
</gene>
<dbReference type="CDD" id="cd07361">
    <property type="entry name" value="MEMO_like"/>
    <property type="match status" value="1"/>
</dbReference>
<reference evidence="3 4" key="1">
    <citation type="submission" date="2017-04" db="EMBL/GenBank/DDBJ databases">
        <title>Novel microbial lineages endemic to geothermal iron-oxide mats fill important gaps in the evolutionary history of Archaea.</title>
        <authorList>
            <person name="Jay Z.J."/>
            <person name="Beam J.P."/>
            <person name="Dlakic M."/>
            <person name="Rusch D.B."/>
            <person name="Kozubal M.A."/>
            <person name="Inskeep W.P."/>
        </authorList>
    </citation>
    <scope>NUCLEOTIDE SEQUENCE [LARGE SCALE GENOMIC DNA]</scope>
    <source>
        <strain evidence="3">ECH_B_1</strain>
    </source>
</reference>
<dbReference type="AlphaFoldDB" id="A0A2R6BXX4"/>
<name>A0A2R6BXX4_9ARCH</name>